<accession>A0A1E3S7T1</accession>
<evidence type="ECO:0000313" key="3">
    <source>
        <dbReference type="EMBL" id="ORA94770.1"/>
    </source>
</evidence>
<dbReference type="AlphaFoldDB" id="A0A1E3S7T1"/>
<dbReference type="InterPro" id="IPR036526">
    <property type="entry name" value="C-N_Hydrolase_sf"/>
</dbReference>
<dbReference type="STRING" id="28445.BHQ20_23225"/>
<comment type="similarity">
    <text evidence="1">Belongs to the carbon-nitrogen hydrolase superfamily. NIT1/NIT2 family.</text>
</comment>
<reference evidence="3 4" key="1">
    <citation type="submission" date="2017-02" db="EMBL/GenBank/DDBJ databases">
        <title>The new phylogeny of genus Mycobacterium.</title>
        <authorList>
            <person name="Tortoli E."/>
            <person name="Trovato A."/>
            <person name="Cirillo D.M."/>
        </authorList>
    </citation>
    <scope>NUCLEOTIDE SEQUENCE [LARGE SCALE GENOMIC DNA]</scope>
    <source>
        <strain evidence="3 4">DSM 44049</strain>
    </source>
</reference>
<dbReference type="CDD" id="cd07581">
    <property type="entry name" value="nitrilase_3"/>
    <property type="match status" value="1"/>
</dbReference>
<dbReference type="InterPro" id="IPR001110">
    <property type="entry name" value="UPF0012_CS"/>
</dbReference>
<evidence type="ECO:0000259" key="2">
    <source>
        <dbReference type="PROSITE" id="PS50263"/>
    </source>
</evidence>
<dbReference type="PROSITE" id="PS50263">
    <property type="entry name" value="CN_HYDROLASE"/>
    <property type="match status" value="1"/>
</dbReference>
<gene>
    <name evidence="3" type="ORF">BST27_27705</name>
</gene>
<dbReference type="EMBL" id="MVHT01000124">
    <property type="protein sequence ID" value="ORA94770.1"/>
    <property type="molecule type" value="Genomic_DNA"/>
</dbReference>
<dbReference type="OrthoDB" id="9811121at2"/>
<evidence type="ECO:0000313" key="4">
    <source>
        <dbReference type="Proteomes" id="UP000192739"/>
    </source>
</evidence>
<evidence type="ECO:0000256" key="1">
    <source>
        <dbReference type="ARBA" id="ARBA00010613"/>
    </source>
</evidence>
<dbReference type="PANTHER" id="PTHR23088">
    <property type="entry name" value="NITRILASE-RELATED"/>
    <property type="match status" value="1"/>
</dbReference>
<comment type="caution">
    <text evidence="3">The sequence shown here is derived from an EMBL/GenBank/DDBJ whole genome shotgun (WGS) entry which is preliminary data.</text>
</comment>
<dbReference type="Proteomes" id="UP000192739">
    <property type="component" value="Unassembled WGS sequence"/>
</dbReference>
<dbReference type="InterPro" id="IPR003010">
    <property type="entry name" value="C-N_Hydrolase"/>
</dbReference>
<dbReference type="GO" id="GO:0016787">
    <property type="term" value="F:hydrolase activity"/>
    <property type="evidence" value="ECO:0007669"/>
    <property type="project" value="UniProtKB-KW"/>
</dbReference>
<proteinExistence type="inferred from homology"/>
<dbReference type="SUPFAM" id="SSF56317">
    <property type="entry name" value="Carbon-nitrogen hydrolase"/>
    <property type="match status" value="1"/>
</dbReference>
<keyword evidence="4" id="KW-1185">Reference proteome</keyword>
<organism evidence="3 4">
    <name type="scientific">Mycobacterium intermedium</name>
    <dbReference type="NCBI Taxonomy" id="28445"/>
    <lineage>
        <taxon>Bacteria</taxon>
        <taxon>Bacillati</taxon>
        <taxon>Actinomycetota</taxon>
        <taxon>Actinomycetes</taxon>
        <taxon>Mycobacteriales</taxon>
        <taxon>Mycobacteriaceae</taxon>
        <taxon>Mycobacterium</taxon>
        <taxon>Mycobacterium simiae complex</taxon>
    </lineage>
</organism>
<sequence length="282" mass="29581">MRIALAQILSGTDPAANLGLVREYAQRAADAGAKLVVFPEATMCRFGVPLKPIAEPVSGPWANGVRQIAYDTGVTVIAGMFTPADDGRVKNTVIAARPRGANGHESDGPPLVYYDKIHLYDAFGFTESRTVAPGSEPVLVTVDDVTVGLTTCYDIRFPALYVELARRGAQLIVACASWGSGPGKLEQWTLLARARALDSMSYLAAAGQAYPGDELASTGAPTGVGGSLVASPLGQVIAAAGNDPQLLIAEIDVDNVAKARDSIGVLRNRSPFTPRFKAESPE</sequence>
<protein>
    <submittedName>
        <fullName evidence="3">Hydrolase</fullName>
    </submittedName>
</protein>
<feature type="domain" description="CN hydrolase" evidence="2">
    <location>
        <begin position="1"/>
        <end position="253"/>
    </location>
</feature>
<dbReference type="PANTHER" id="PTHR23088:SF27">
    <property type="entry name" value="DEAMINATED GLUTATHIONE AMIDASE"/>
    <property type="match status" value="1"/>
</dbReference>
<name>A0A1E3S7T1_MYCIE</name>
<dbReference type="RefSeq" id="WP_069421518.1">
    <property type="nucleotide sequence ID" value="NZ_CBCRZH010000125.1"/>
</dbReference>
<dbReference type="PROSITE" id="PS01227">
    <property type="entry name" value="UPF0012"/>
    <property type="match status" value="1"/>
</dbReference>
<dbReference type="Gene3D" id="3.60.110.10">
    <property type="entry name" value="Carbon-nitrogen hydrolase"/>
    <property type="match status" value="1"/>
</dbReference>
<keyword evidence="3" id="KW-0378">Hydrolase</keyword>
<dbReference type="Pfam" id="PF00795">
    <property type="entry name" value="CN_hydrolase"/>
    <property type="match status" value="1"/>
</dbReference>